<reference evidence="1 2" key="1">
    <citation type="journal article" date="2022" name="Hortic Res">
        <title>A haplotype resolved chromosomal level avocado genome allows analysis of novel avocado genes.</title>
        <authorList>
            <person name="Nath O."/>
            <person name="Fletcher S.J."/>
            <person name="Hayward A."/>
            <person name="Shaw L.M."/>
            <person name="Masouleh A.K."/>
            <person name="Furtado A."/>
            <person name="Henry R.J."/>
            <person name="Mitter N."/>
        </authorList>
    </citation>
    <scope>NUCLEOTIDE SEQUENCE [LARGE SCALE GENOMIC DNA]</scope>
    <source>
        <strain evidence="2">cv. Hass</strain>
    </source>
</reference>
<comment type="caution">
    <text evidence="1">The sequence shown here is derived from an EMBL/GenBank/DDBJ whole genome shotgun (WGS) entry which is preliminary data.</text>
</comment>
<keyword evidence="2" id="KW-1185">Reference proteome</keyword>
<sequence>MVVSLVHGNPTSLLESCTSFEQALQIHAQIILHGLHHHLYSLTRLISFFTSLPRLNAASLRHSHLLFSCVHRPNTFLWNTLIRAYSRGPAAPTHPQESLILYKSMLARDPSSPNNFTFPFLLNSCARLSMIQPGRLVHSHVIKLGFELDSFIANSLIHLYCVFVEFDCARQVFDEMCNCADLVSFNTLVSGYARGGRPADGLRLFQEMQVAGVVPDEYTIVALLSACSAMCDVKIGMQLHLFMYKSLGVNLDASNMLLKGALVNMYAKCGLMEMADRVFRTMGSEKNAAGLSSMVSGYAKCGEIDVARRLFDKMPERDVVSWTAMIGGYSQAGHYNEALKLFIEMEGAGVKPDEITMVTVLSACAQLGALDFGKKIHRNVENRFFDKNVILITAIVDMYAKCGSIESALRVFYSVAEKSRTLFLFNCMISGLAQHSNFKKALEIFEEMQSAGLRPDSSTFIGLLCACSHGGHIEEGKKLFDSMFKEHGIDPQVEHYGCMVDLLGRGGYLKEACDFIEKMPIKANSVIWGALLSACRIHGNIEIAEIVGKQLLQLDPNNGGCHILLSNIFTSANRWDDARRVRKQIGQRGIQKPPGWSYTELNGSIFQFLAGEISWSRAKEVNLMLEEMTRRLRSAGYVPNTALVSFDIDEEEKENVISHHSEKLALAFGLINTGPEATIRIVKNLRICGDCHLSFKYLSNIYEREIVVRDRIRIAMLYCPYFAEMPLYDGFCKSKKLRTEPTFLPCTHSGLEGTLQPQLLRSGLTLWLDVLHIKLNQASIHKHLINPQLTPEGEHRAITSLLVMVSTAAFIVLTIVSNFMWVLAAPFTSGYGVVVAYVTIIIYLYLVFLALCHNQLPVTSTNQVCYHQEQKKR</sequence>
<organism evidence="1 2">
    <name type="scientific">Persea americana</name>
    <name type="common">Avocado</name>
    <dbReference type="NCBI Taxonomy" id="3435"/>
    <lineage>
        <taxon>Eukaryota</taxon>
        <taxon>Viridiplantae</taxon>
        <taxon>Streptophyta</taxon>
        <taxon>Embryophyta</taxon>
        <taxon>Tracheophyta</taxon>
        <taxon>Spermatophyta</taxon>
        <taxon>Magnoliopsida</taxon>
        <taxon>Magnoliidae</taxon>
        <taxon>Laurales</taxon>
        <taxon>Lauraceae</taxon>
        <taxon>Persea</taxon>
    </lineage>
</organism>
<name>A0ACC2KRL4_PERAE</name>
<gene>
    <name evidence="1" type="ORF">MRB53_032237</name>
</gene>
<dbReference type="EMBL" id="CM056819">
    <property type="protein sequence ID" value="KAJ8623707.1"/>
    <property type="molecule type" value="Genomic_DNA"/>
</dbReference>
<accession>A0ACC2KRL4</accession>
<evidence type="ECO:0000313" key="2">
    <source>
        <dbReference type="Proteomes" id="UP001234297"/>
    </source>
</evidence>
<evidence type="ECO:0000313" key="1">
    <source>
        <dbReference type="EMBL" id="KAJ8623707.1"/>
    </source>
</evidence>
<proteinExistence type="predicted"/>
<protein>
    <submittedName>
        <fullName evidence="1">Uncharacterized protein</fullName>
    </submittedName>
</protein>
<dbReference type="Proteomes" id="UP001234297">
    <property type="component" value="Chromosome 11"/>
</dbReference>